<dbReference type="SMART" id="SM00129">
    <property type="entry name" value="KISc"/>
    <property type="match status" value="1"/>
</dbReference>
<dbReference type="InterPro" id="IPR027417">
    <property type="entry name" value="P-loop_NTPase"/>
</dbReference>
<reference evidence="10 11" key="1">
    <citation type="submission" date="2023-10" db="EMBL/GenBank/DDBJ databases">
        <title>Genomes of two closely related lineages of the louse Polyplax serrata with different host specificities.</title>
        <authorList>
            <person name="Martinu J."/>
            <person name="Tarabai H."/>
            <person name="Stefka J."/>
            <person name="Hypsa V."/>
        </authorList>
    </citation>
    <scope>NUCLEOTIDE SEQUENCE [LARGE SCALE GENOMIC DNA]</scope>
    <source>
        <strain evidence="10">HR10_N</strain>
    </source>
</reference>
<keyword evidence="5" id="KW-0175">Coiled coil</keyword>
<dbReference type="InterPro" id="IPR001752">
    <property type="entry name" value="Kinesin_motor_dom"/>
</dbReference>
<dbReference type="InterPro" id="IPR036961">
    <property type="entry name" value="Kinesin_motor_dom_sf"/>
</dbReference>
<dbReference type="PROSITE" id="PS50067">
    <property type="entry name" value="KINESIN_MOTOR_2"/>
    <property type="match status" value="1"/>
</dbReference>
<accession>A0AAN8SBA4</accession>
<proteinExistence type="inferred from homology"/>
<dbReference type="GO" id="GO:0008017">
    <property type="term" value="F:microtubule binding"/>
    <property type="evidence" value="ECO:0007669"/>
    <property type="project" value="InterPro"/>
</dbReference>
<evidence type="ECO:0000256" key="4">
    <source>
        <dbReference type="ARBA" id="ARBA00022840"/>
    </source>
</evidence>
<dbReference type="SUPFAM" id="SSF52540">
    <property type="entry name" value="P-loop containing nucleoside triphosphate hydrolases"/>
    <property type="match status" value="1"/>
</dbReference>
<comment type="similarity">
    <text evidence="8">Belongs to the TRAFAC class myosin-kinesin ATPase superfamily. Kinesin family.</text>
</comment>
<dbReference type="GO" id="GO:0005874">
    <property type="term" value="C:microtubule"/>
    <property type="evidence" value="ECO:0007669"/>
    <property type="project" value="UniProtKB-KW"/>
</dbReference>
<evidence type="ECO:0000259" key="9">
    <source>
        <dbReference type="PROSITE" id="PS50067"/>
    </source>
</evidence>
<keyword evidence="3 8" id="KW-0547">Nucleotide-binding</keyword>
<keyword evidence="7" id="KW-0206">Cytoskeleton</keyword>
<dbReference type="Proteomes" id="UP001372834">
    <property type="component" value="Unassembled WGS sequence"/>
</dbReference>
<evidence type="ECO:0000256" key="1">
    <source>
        <dbReference type="ARBA" id="ARBA00004245"/>
    </source>
</evidence>
<dbReference type="Pfam" id="PF00225">
    <property type="entry name" value="Kinesin"/>
    <property type="match status" value="1"/>
</dbReference>
<dbReference type="GO" id="GO:0007018">
    <property type="term" value="P:microtubule-based movement"/>
    <property type="evidence" value="ECO:0007669"/>
    <property type="project" value="InterPro"/>
</dbReference>
<dbReference type="GO" id="GO:0003777">
    <property type="term" value="F:microtubule motor activity"/>
    <property type="evidence" value="ECO:0007669"/>
    <property type="project" value="InterPro"/>
</dbReference>
<evidence type="ECO:0000256" key="8">
    <source>
        <dbReference type="PROSITE-ProRule" id="PRU00283"/>
    </source>
</evidence>
<dbReference type="GO" id="GO:0005524">
    <property type="term" value="F:ATP binding"/>
    <property type="evidence" value="ECO:0007669"/>
    <property type="project" value="UniProtKB-UniRule"/>
</dbReference>
<dbReference type="PANTHER" id="PTHR47968:SF13">
    <property type="entry name" value="KINESIN-LIKE PROTEIN KIF19 ISOFORM X1"/>
    <property type="match status" value="1"/>
</dbReference>
<evidence type="ECO:0000313" key="10">
    <source>
        <dbReference type="EMBL" id="KAK6643348.1"/>
    </source>
</evidence>
<comment type="subcellular location">
    <subcellularLocation>
        <location evidence="1">Cytoplasm</location>
        <location evidence="1">Cytoskeleton</location>
    </subcellularLocation>
</comment>
<evidence type="ECO:0000256" key="7">
    <source>
        <dbReference type="ARBA" id="ARBA00023212"/>
    </source>
</evidence>
<sequence>MLSDEEQSNVISVQKIAVRIRPLRNDETGRILHSVDDQVVILEENEADKNDVLRHNRGSDRQYVFDAVFGENSTQEMIFERTTKGLVKDVLEGYNSTIFAYGASGSGKTHTMLGTTTEPGIMVRALHEIFSFVKNNALPQNFNVTMSYLEIYNENIRDLLNPDSGFLELREDQKEKTVRVVRLTEVSTNSTEEVSY</sequence>
<evidence type="ECO:0000313" key="11">
    <source>
        <dbReference type="Proteomes" id="UP001372834"/>
    </source>
</evidence>
<comment type="caution">
    <text evidence="10">The sequence shown here is derived from an EMBL/GenBank/DDBJ whole genome shotgun (WGS) entry which is preliminary data.</text>
</comment>
<dbReference type="PANTHER" id="PTHR47968">
    <property type="entry name" value="CENTROMERE PROTEIN E"/>
    <property type="match status" value="1"/>
</dbReference>
<protein>
    <recommendedName>
        <fullName evidence="9">Kinesin motor domain-containing protein</fullName>
    </recommendedName>
</protein>
<feature type="domain" description="Kinesin motor" evidence="9">
    <location>
        <begin position="13"/>
        <end position="196"/>
    </location>
</feature>
<keyword evidence="4 8" id="KW-0067">ATP-binding</keyword>
<dbReference type="InterPro" id="IPR027640">
    <property type="entry name" value="Kinesin-like_fam"/>
</dbReference>
<keyword evidence="6 8" id="KW-0505">Motor protein</keyword>
<dbReference type="EMBL" id="JAWJWE010000002">
    <property type="protein sequence ID" value="KAK6643348.1"/>
    <property type="molecule type" value="Genomic_DNA"/>
</dbReference>
<evidence type="ECO:0000256" key="5">
    <source>
        <dbReference type="ARBA" id="ARBA00023054"/>
    </source>
</evidence>
<dbReference type="Gene3D" id="3.40.850.10">
    <property type="entry name" value="Kinesin motor domain"/>
    <property type="match status" value="1"/>
</dbReference>
<evidence type="ECO:0000256" key="2">
    <source>
        <dbReference type="ARBA" id="ARBA00022701"/>
    </source>
</evidence>
<evidence type="ECO:0000256" key="3">
    <source>
        <dbReference type="ARBA" id="ARBA00022741"/>
    </source>
</evidence>
<keyword evidence="7" id="KW-0963">Cytoplasm</keyword>
<feature type="binding site" evidence="8">
    <location>
        <begin position="102"/>
        <end position="109"/>
    </location>
    <ligand>
        <name>ATP</name>
        <dbReference type="ChEBI" id="CHEBI:30616"/>
    </ligand>
</feature>
<keyword evidence="2" id="KW-0493">Microtubule</keyword>
<evidence type="ECO:0000256" key="6">
    <source>
        <dbReference type="ARBA" id="ARBA00023175"/>
    </source>
</evidence>
<gene>
    <name evidence="10" type="ORF">RUM43_004853</name>
</gene>
<organism evidence="10 11">
    <name type="scientific">Polyplax serrata</name>
    <name type="common">Common mouse louse</name>
    <dbReference type="NCBI Taxonomy" id="468196"/>
    <lineage>
        <taxon>Eukaryota</taxon>
        <taxon>Metazoa</taxon>
        <taxon>Ecdysozoa</taxon>
        <taxon>Arthropoda</taxon>
        <taxon>Hexapoda</taxon>
        <taxon>Insecta</taxon>
        <taxon>Pterygota</taxon>
        <taxon>Neoptera</taxon>
        <taxon>Paraneoptera</taxon>
        <taxon>Psocodea</taxon>
        <taxon>Troctomorpha</taxon>
        <taxon>Phthiraptera</taxon>
        <taxon>Anoplura</taxon>
        <taxon>Polyplacidae</taxon>
        <taxon>Polyplax</taxon>
    </lineage>
</organism>
<name>A0AAN8SBA4_POLSC</name>
<dbReference type="AlphaFoldDB" id="A0AAN8SBA4"/>